<dbReference type="Proteomes" id="UP000272428">
    <property type="component" value="Unassembled WGS sequence"/>
</dbReference>
<dbReference type="RefSeq" id="WP_121461194.1">
    <property type="nucleotide sequence ID" value="NZ_RBXB01000002.1"/>
</dbReference>
<name>A0A495SD13_9FLAO</name>
<proteinExistence type="predicted"/>
<dbReference type="EMBL" id="RBXB01000002">
    <property type="protein sequence ID" value="RKS97393.1"/>
    <property type="molecule type" value="Genomic_DNA"/>
</dbReference>
<reference evidence="1 2" key="1">
    <citation type="submission" date="2018-10" db="EMBL/GenBank/DDBJ databases">
        <title>Genomic Encyclopedia of Archaeal and Bacterial Type Strains, Phase II (KMG-II): from individual species to whole genera.</title>
        <authorList>
            <person name="Goeker M."/>
        </authorList>
    </citation>
    <scope>NUCLEOTIDE SEQUENCE [LARGE SCALE GENOMIC DNA]</scope>
    <source>
        <strain evidence="1 2">DSM 14219</strain>
    </source>
</reference>
<dbReference type="OrthoDB" id="1239212at2"/>
<gene>
    <name evidence="1" type="ORF">BCF58_1515</name>
</gene>
<evidence type="ECO:0000313" key="2">
    <source>
        <dbReference type="Proteomes" id="UP000272428"/>
    </source>
</evidence>
<accession>A0A495SD13</accession>
<dbReference type="AlphaFoldDB" id="A0A495SD13"/>
<protein>
    <submittedName>
        <fullName evidence="1">Uncharacterized protein</fullName>
    </submittedName>
</protein>
<sequence>MKTIYTITVSALLFTFLIYCKKQLKAENIHAPKIAVVNEPSSIENIRIADNGPVVALPFDFEEYTSLCIQQSAEDCSKRYPSIAETESTDLMGKLSAQMEGTPERIFKLNSSFKNDLKVYIIFFDGDSSSQELITVMGNKVIASQSVGYAMPENQTYESFKVNEDMTVDIYEINYETLKKKNAGKYKILADGKIIKSK</sequence>
<organism evidence="1 2">
    <name type="scientific">Chryseobacterium defluvii</name>
    <dbReference type="NCBI Taxonomy" id="160396"/>
    <lineage>
        <taxon>Bacteria</taxon>
        <taxon>Pseudomonadati</taxon>
        <taxon>Bacteroidota</taxon>
        <taxon>Flavobacteriia</taxon>
        <taxon>Flavobacteriales</taxon>
        <taxon>Weeksellaceae</taxon>
        <taxon>Chryseobacterium group</taxon>
        <taxon>Chryseobacterium</taxon>
    </lineage>
</organism>
<keyword evidence="2" id="KW-1185">Reference proteome</keyword>
<evidence type="ECO:0000313" key="1">
    <source>
        <dbReference type="EMBL" id="RKS97393.1"/>
    </source>
</evidence>
<comment type="caution">
    <text evidence="1">The sequence shown here is derived from an EMBL/GenBank/DDBJ whole genome shotgun (WGS) entry which is preliminary data.</text>
</comment>